<dbReference type="Pfam" id="PF17107">
    <property type="entry name" value="SesA"/>
    <property type="match status" value="1"/>
</dbReference>
<keyword evidence="7" id="KW-1185">Reference proteome</keyword>
<dbReference type="GeneID" id="25318263"/>
<dbReference type="PANTHER" id="PTHR10039:SF16">
    <property type="entry name" value="GPI INOSITOL-DEACYLASE"/>
    <property type="match status" value="1"/>
</dbReference>
<dbReference type="OrthoDB" id="4772757at2759"/>
<dbReference type="PANTHER" id="PTHR10039">
    <property type="entry name" value="AMELOGENIN"/>
    <property type="match status" value="1"/>
</dbReference>
<dbReference type="Pfam" id="PF12796">
    <property type="entry name" value="Ank_2"/>
    <property type="match status" value="2"/>
</dbReference>
<dbReference type="InterPro" id="IPR027417">
    <property type="entry name" value="P-loop_NTPase"/>
</dbReference>
<gene>
    <name evidence="6" type="ORF">T310_5943</name>
</gene>
<evidence type="ECO:0000259" key="4">
    <source>
        <dbReference type="Pfam" id="PF22939"/>
    </source>
</evidence>
<dbReference type="InterPro" id="IPR054471">
    <property type="entry name" value="GPIID_WHD"/>
</dbReference>
<dbReference type="Pfam" id="PF24883">
    <property type="entry name" value="NPHP3_N"/>
    <property type="match status" value="1"/>
</dbReference>
<name>A0A0F4YPM8_RASE3</name>
<dbReference type="AlphaFoldDB" id="A0A0F4YPM8"/>
<protein>
    <submittedName>
        <fullName evidence="6">Uncharacterized protein</fullName>
    </submittedName>
</protein>
<dbReference type="InterPro" id="IPR031352">
    <property type="entry name" value="SesA"/>
</dbReference>
<feature type="repeat" description="ANK" evidence="2">
    <location>
        <begin position="771"/>
        <end position="803"/>
    </location>
</feature>
<dbReference type="PROSITE" id="PS50297">
    <property type="entry name" value="ANK_REP_REGION"/>
    <property type="match status" value="3"/>
</dbReference>
<organism evidence="6 7">
    <name type="scientific">Rasamsonia emersonii (strain ATCC 16479 / CBS 393.64 / IMI 116815)</name>
    <dbReference type="NCBI Taxonomy" id="1408163"/>
    <lineage>
        <taxon>Eukaryota</taxon>
        <taxon>Fungi</taxon>
        <taxon>Dikarya</taxon>
        <taxon>Ascomycota</taxon>
        <taxon>Pezizomycotina</taxon>
        <taxon>Eurotiomycetes</taxon>
        <taxon>Eurotiomycetidae</taxon>
        <taxon>Eurotiales</taxon>
        <taxon>Trichocomaceae</taxon>
        <taxon>Rasamsonia</taxon>
    </lineage>
</organism>
<accession>A0A0F4YPM8</accession>
<keyword evidence="1" id="KW-0677">Repeat</keyword>
<dbReference type="InterPro" id="IPR056884">
    <property type="entry name" value="NPHP3-like_N"/>
</dbReference>
<dbReference type="Gene3D" id="1.25.40.20">
    <property type="entry name" value="Ankyrin repeat-containing domain"/>
    <property type="match status" value="2"/>
</dbReference>
<proteinExistence type="predicted"/>
<feature type="domain" description="NACHT-NTPase and P-loop NTPases N-terminal" evidence="3">
    <location>
        <begin position="11"/>
        <end position="135"/>
    </location>
</feature>
<feature type="domain" description="Nephrocystin 3-like N-terminal" evidence="5">
    <location>
        <begin position="180"/>
        <end position="343"/>
    </location>
</feature>
<evidence type="ECO:0000259" key="3">
    <source>
        <dbReference type="Pfam" id="PF17107"/>
    </source>
</evidence>
<feature type="repeat" description="ANK" evidence="2">
    <location>
        <begin position="705"/>
        <end position="737"/>
    </location>
</feature>
<keyword evidence="2" id="KW-0040">ANK repeat</keyword>
<comment type="caution">
    <text evidence="6">The sequence shown here is derived from an EMBL/GenBank/DDBJ whole genome shotgun (WGS) entry which is preliminary data.</text>
</comment>
<dbReference type="SUPFAM" id="SSF52540">
    <property type="entry name" value="P-loop containing nucleoside triphosphate hydrolases"/>
    <property type="match status" value="1"/>
</dbReference>
<dbReference type="Proteomes" id="UP000053958">
    <property type="component" value="Unassembled WGS sequence"/>
</dbReference>
<feature type="repeat" description="ANK" evidence="2">
    <location>
        <begin position="738"/>
        <end position="770"/>
    </location>
</feature>
<dbReference type="Gene3D" id="3.40.50.300">
    <property type="entry name" value="P-loop containing nucleotide triphosphate hydrolases"/>
    <property type="match status" value="1"/>
</dbReference>
<dbReference type="InterPro" id="IPR036770">
    <property type="entry name" value="Ankyrin_rpt-contain_sf"/>
</dbReference>
<reference evidence="6 7" key="1">
    <citation type="submission" date="2015-04" db="EMBL/GenBank/DDBJ databases">
        <authorList>
            <person name="Heijne W.H."/>
            <person name="Fedorova N.D."/>
            <person name="Nierman W.C."/>
            <person name="Vollebregt A.W."/>
            <person name="Zhao Z."/>
            <person name="Wu L."/>
            <person name="Kumar M."/>
            <person name="Stam H."/>
            <person name="van den Berg M.A."/>
            <person name="Pel H.J."/>
        </authorList>
    </citation>
    <scope>NUCLEOTIDE SEQUENCE [LARGE SCALE GENOMIC DNA]</scope>
    <source>
        <strain evidence="6 7">CBS 393.64</strain>
    </source>
</reference>
<dbReference type="PROSITE" id="PS50088">
    <property type="entry name" value="ANK_REPEAT"/>
    <property type="match status" value="4"/>
</dbReference>
<dbReference type="STRING" id="1408163.A0A0F4YPM8"/>
<evidence type="ECO:0000256" key="1">
    <source>
        <dbReference type="ARBA" id="ARBA00022737"/>
    </source>
</evidence>
<dbReference type="EMBL" id="LASV01000294">
    <property type="protein sequence ID" value="KKA20065.1"/>
    <property type="molecule type" value="Genomic_DNA"/>
</dbReference>
<dbReference type="RefSeq" id="XP_013326677.1">
    <property type="nucleotide sequence ID" value="XM_013471223.1"/>
</dbReference>
<evidence type="ECO:0000313" key="6">
    <source>
        <dbReference type="EMBL" id="KKA20065.1"/>
    </source>
</evidence>
<evidence type="ECO:0000256" key="2">
    <source>
        <dbReference type="PROSITE-ProRule" id="PRU00023"/>
    </source>
</evidence>
<dbReference type="SUPFAM" id="SSF48403">
    <property type="entry name" value="Ankyrin repeat"/>
    <property type="match status" value="1"/>
</dbReference>
<evidence type="ECO:0000259" key="5">
    <source>
        <dbReference type="Pfam" id="PF24883"/>
    </source>
</evidence>
<dbReference type="InterPro" id="IPR002110">
    <property type="entry name" value="Ankyrin_rpt"/>
</dbReference>
<dbReference type="SMART" id="SM00248">
    <property type="entry name" value="ANK"/>
    <property type="match status" value="5"/>
</dbReference>
<evidence type="ECO:0000313" key="7">
    <source>
        <dbReference type="Proteomes" id="UP000053958"/>
    </source>
</evidence>
<feature type="domain" description="GPI inositol-deacylase winged helix" evidence="4">
    <location>
        <begin position="459"/>
        <end position="542"/>
    </location>
</feature>
<dbReference type="Pfam" id="PF22939">
    <property type="entry name" value="WHD_GPIID"/>
    <property type="match status" value="1"/>
</dbReference>
<sequence>MAEALAAIGAVASIVQLVDFGNRVLRRLNEYRSKAGDLPDSFHQIATDLPLLIHTLEITKDAIDGGRIDEKTEKALSPVIDACQKQVEELNQLLERILPTGDSWRNKTAAALKSVQKESNVEKIQSAIRGRLQTLTHYHATASSTALAQKDEILSKIQKWLSPPDPYVNHNKAFKQCLPDTGRWFIEGSQYTEWKTKQASFLWLHGIPGCGKTILSSSIIQDLIQRSNDDPTNAVAFYYFDFNDIQKQRVQPMLKSIVAQLSKQCQKVPSALESLFSSCNDGSQEPSTEALCSTLSRMIPDYSKVHLVLDALDECAEREDLLDTLEQLASLNAENFHMLVTSRAEHDIELALRPLLSENFIVPLQIPLINEDIRRYIRHRWSNDRYLERWERDHSIQREVEETLMEKADGMFRWVACQLDSLGKCVNRLKLRKSLQTLPPTLDETYERILRSIDEDNAQYALRILTWLVYSQKPLRLDELAEVVAIDVENYDFNTEEVLPDPSDVIAICSSLVAIGEDTGYEKSYVKLAHYSVKEYLVSERIKNVLPIYHLPEKSSHVKIGKGCLIYLLRFYDQNLSFKDLCAQFPLAQYSAFYWIDHLRYAERNTEEMNPLFRRLLSSSDYVFRYRWLFYYRHGFANRLPRPLYLAAFFGLEELVRVFLAEHVVDVNEKNKFGTALHAASVGSYVGIVNELIQAGADINVRDKYKNTALQKASYQGSTKIVELLLSRGADPNLQGGKYGSALYAASFWGHQEIVKLLLSASADPNLEGGEYGTALQAASAGGHQEIVKLLLDARADPNLQGGDYGTALQGAVNSGVMIL</sequence>
<feature type="repeat" description="ANK" evidence="2">
    <location>
        <begin position="672"/>
        <end position="704"/>
    </location>
</feature>